<reference evidence="1 2" key="1">
    <citation type="submission" date="2015-03" db="EMBL/GenBank/DDBJ databases">
        <title>Draft genome of the nematode, Opisthorchis viverrini.</title>
        <authorList>
            <person name="Mitreva M."/>
        </authorList>
    </citation>
    <scope>NUCLEOTIDE SEQUENCE [LARGE SCALE GENOMIC DNA]</scope>
    <source>
        <strain evidence="1">Khon Kaen</strain>
    </source>
</reference>
<proteinExistence type="predicted"/>
<dbReference type="Proteomes" id="UP000243686">
    <property type="component" value="Unassembled WGS sequence"/>
</dbReference>
<dbReference type="AlphaFoldDB" id="A0A1S8WQA7"/>
<organism evidence="1 2">
    <name type="scientific">Opisthorchis viverrini</name>
    <name type="common">Southeast Asian liver fluke</name>
    <dbReference type="NCBI Taxonomy" id="6198"/>
    <lineage>
        <taxon>Eukaryota</taxon>
        <taxon>Metazoa</taxon>
        <taxon>Spiralia</taxon>
        <taxon>Lophotrochozoa</taxon>
        <taxon>Platyhelminthes</taxon>
        <taxon>Trematoda</taxon>
        <taxon>Digenea</taxon>
        <taxon>Opisthorchiida</taxon>
        <taxon>Opisthorchiata</taxon>
        <taxon>Opisthorchiidae</taxon>
        <taxon>Opisthorchis</taxon>
    </lineage>
</organism>
<evidence type="ECO:0000313" key="2">
    <source>
        <dbReference type="Proteomes" id="UP000243686"/>
    </source>
</evidence>
<name>A0A1S8WQA7_OPIVI</name>
<protein>
    <submittedName>
        <fullName evidence="1">Uncharacterized protein</fullName>
    </submittedName>
</protein>
<gene>
    <name evidence="1" type="ORF">X801_07465</name>
</gene>
<accession>A0A1S8WQA7</accession>
<evidence type="ECO:0000313" key="1">
    <source>
        <dbReference type="EMBL" id="OON16710.1"/>
    </source>
</evidence>
<dbReference type="EMBL" id="KV896697">
    <property type="protein sequence ID" value="OON16710.1"/>
    <property type="molecule type" value="Genomic_DNA"/>
</dbReference>
<sequence>CESTHIILGCGQNTFRLSGWINGVDLGVCIDSLEDLYPQGCWPQYGIHDVFGNSASVRLIHPLGGETCIGHPITLRPTIPLAIQVIRMDFIYGHGENTFLYELAVGYSSKAKRVVCGINKEPIKKLIPTALPVSFPRPPIGYEKLVRSDHSIPLLLGEATPHP</sequence>
<keyword evidence="2" id="KW-1185">Reference proteome</keyword>
<feature type="non-terminal residue" evidence="1">
    <location>
        <position position="163"/>
    </location>
</feature>
<feature type="non-terminal residue" evidence="1">
    <location>
        <position position="1"/>
    </location>
</feature>